<feature type="transmembrane region" description="Helical" evidence="2">
    <location>
        <begin position="364"/>
        <end position="384"/>
    </location>
</feature>
<dbReference type="Pfam" id="PF04346">
    <property type="entry name" value="EutH"/>
    <property type="match status" value="1"/>
</dbReference>
<feature type="transmembrane region" description="Helical" evidence="2">
    <location>
        <begin position="107"/>
        <end position="131"/>
    </location>
</feature>
<dbReference type="NCBIfam" id="NF011668">
    <property type="entry name" value="PRK15086.1-4"/>
    <property type="match status" value="1"/>
</dbReference>
<evidence type="ECO:0000256" key="1">
    <source>
        <dbReference type="SAM" id="MobiDB-lite"/>
    </source>
</evidence>
<dbReference type="InterPro" id="IPR007441">
    <property type="entry name" value="EutH"/>
</dbReference>
<dbReference type="AlphaFoldDB" id="A0A4Q2RK72"/>
<dbReference type="RefSeq" id="WP_129477887.1">
    <property type="nucleotide sequence ID" value="NZ_SDWS01000008.1"/>
</dbReference>
<keyword evidence="2" id="KW-0472">Membrane</keyword>
<feature type="transmembrane region" description="Helical" evidence="2">
    <location>
        <begin position="271"/>
        <end position="289"/>
    </location>
</feature>
<reference evidence="3 4" key="1">
    <citation type="submission" date="2019-01" db="EMBL/GenBank/DDBJ databases">
        <title>Novel species of Nocardioides.</title>
        <authorList>
            <person name="Liu Q."/>
            <person name="Xin Y.-H."/>
        </authorList>
    </citation>
    <scope>NUCLEOTIDE SEQUENCE [LARGE SCALE GENOMIC DNA]</scope>
    <source>
        <strain evidence="3 4">HLT3-15</strain>
    </source>
</reference>
<feature type="transmembrane region" description="Helical" evidence="2">
    <location>
        <begin position="138"/>
        <end position="163"/>
    </location>
</feature>
<gene>
    <name evidence="3" type="primary">eutH</name>
    <name evidence="3" type="ORF">EUA06_16720</name>
</gene>
<feature type="transmembrane region" description="Helical" evidence="2">
    <location>
        <begin position="70"/>
        <end position="87"/>
    </location>
</feature>
<proteinExistence type="predicted"/>
<keyword evidence="4" id="KW-1185">Reference proteome</keyword>
<dbReference type="PIRSF" id="PIRSF019466">
    <property type="entry name" value="EutH"/>
    <property type="match status" value="1"/>
</dbReference>
<feature type="transmembrane region" description="Helical" evidence="2">
    <location>
        <begin position="44"/>
        <end position="63"/>
    </location>
</feature>
<dbReference type="GO" id="GO:0005886">
    <property type="term" value="C:plasma membrane"/>
    <property type="evidence" value="ECO:0007669"/>
    <property type="project" value="TreeGrafter"/>
</dbReference>
<evidence type="ECO:0000313" key="4">
    <source>
        <dbReference type="Proteomes" id="UP000291838"/>
    </source>
</evidence>
<protein>
    <submittedName>
        <fullName evidence="3">Ethanolamine utilization protein EutH</fullName>
    </submittedName>
</protein>
<feature type="transmembrane region" description="Helical" evidence="2">
    <location>
        <begin position="310"/>
        <end position="328"/>
    </location>
</feature>
<sequence>MEIISDTVIYIMMAFVLIGAVAAIRDDQGGIGKEFMQGLHSIGYLFIPVAGVMASLPYLSIFVEKVLGPIWSALGADPAIAATTFIASDMGGYQLAEATAQSDGAWITAMVTGYMAGATIVFTIPVGLAMLQKADHKYMALGIMSGILTIPIGVAVTMLMVLATGADIRSESSTTGPADTPISGLDVGALVGNLVPLVIVVLLIAAGLKFLPDLMIKLFMGFGRFIDAAVKIILALSIVEYFTGVFARVFGSWGFDAIIATEDNTFRALEVAGYVGIMLAGAFPMVYAIQKYMSRPLNAVGSKFGISQPGMAGILGGSANVLALFHLIKEMPPKDKVLAVAFATTGGFLLGDHLSFTANFQPNLIVPVLVGKLTAALLAMALAYKIAVPTARRLEATDLEPGLASNPPVAGLGATGTETRGSDE</sequence>
<accession>A0A4Q2RK72</accession>
<dbReference type="PANTHER" id="PTHR40089:SF1">
    <property type="entry name" value="ETHANOLAMINE PERMEASE EUTH-RELATED"/>
    <property type="match status" value="1"/>
</dbReference>
<comment type="caution">
    <text evidence="3">The sequence shown here is derived from an EMBL/GenBank/DDBJ whole genome shotgun (WGS) entry which is preliminary data.</text>
</comment>
<dbReference type="Proteomes" id="UP000291838">
    <property type="component" value="Unassembled WGS sequence"/>
</dbReference>
<feature type="transmembrane region" description="Helical" evidence="2">
    <location>
        <begin position="7"/>
        <end position="24"/>
    </location>
</feature>
<organism evidence="3 4">
    <name type="scientific">Nocardioides glacieisoli</name>
    <dbReference type="NCBI Taxonomy" id="1168730"/>
    <lineage>
        <taxon>Bacteria</taxon>
        <taxon>Bacillati</taxon>
        <taxon>Actinomycetota</taxon>
        <taxon>Actinomycetes</taxon>
        <taxon>Propionibacteriales</taxon>
        <taxon>Nocardioidaceae</taxon>
        <taxon>Nocardioides</taxon>
    </lineage>
</organism>
<keyword evidence="2" id="KW-1133">Transmembrane helix</keyword>
<dbReference type="GO" id="GO:0034228">
    <property type="term" value="F:ethanolamine transmembrane transporter activity"/>
    <property type="evidence" value="ECO:0007669"/>
    <property type="project" value="InterPro"/>
</dbReference>
<feature type="transmembrane region" description="Helical" evidence="2">
    <location>
        <begin position="190"/>
        <end position="211"/>
    </location>
</feature>
<keyword evidence="2" id="KW-0812">Transmembrane</keyword>
<dbReference type="PANTHER" id="PTHR40089">
    <property type="entry name" value="ETHANOLAMINE UTILIZATION PROTEIN EUTH"/>
    <property type="match status" value="1"/>
</dbReference>
<dbReference type="OrthoDB" id="9778282at2"/>
<feature type="region of interest" description="Disordered" evidence="1">
    <location>
        <begin position="399"/>
        <end position="424"/>
    </location>
</feature>
<feature type="transmembrane region" description="Helical" evidence="2">
    <location>
        <begin position="232"/>
        <end position="251"/>
    </location>
</feature>
<name>A0A4Q2RK72_9ACTN</name>
<dbReference type="EMBL" id="SDWS01000008">
    <property type="protein sequence ID" value="RYB89130.1"/>
    <property type="molecule type" value="Genomic_DNA"/>
</dbReference>
<evidence type="ECO:0000256" key="2">
    <source>
        <dbReference type="SAM" id="Phobius"/>
    </source>
</evidence>
<evidence type="ECO:0000313" key="3">
    <source>
        <dbReference type="EMBL" id="RYB89130.1"/>
    </source>
</evidence>